<dbReference type="PANTHER" id="PTHR30487">
    <property type="entry name" value="TYPE 4 PREPILIN-LIKE PROTEINS LEADER PEPTIDE-PROCESSING ENZYME"/>
    <property type="match status" value="1"/>
</dbReference>
<dbReference type="KEGG" id="llh:I41_19390"/>
<gene>
    <name evidence="3" type="primary">pppA</name>
    <name evidence="3" type="ORF">I41_19390</name>
</gene>
<reference evidence="3 4" key="1">
    <citation type="submission" date="2019-02" db="EMBL/GenBank/DDBJ databases">
        <title>Deep-cultivation of Planctomycetes and their phenomic and genomic characterization uncovers novel biology.</title>
        <authorList>
            <person name="Wiegand S."/>
            <person name="Jogler M."/>
            <person name="Boedeker C."/>
            <person name="Pinto D."/>
            <person name="Vollmers J."/>
            <person name="Rivas-Marin E."/>
            <person name="Kohn T."/>
            <person name="Peeters S.H."/>
            <person name="Heuer A."/>
            <person name="Rast P."/>
            <person name="Oberbeckmann S."/>
            <person name="Bunk B."/>
            <person name="Jeske O."/>
            <person name="Meyerdierks A."/>
            <person name="Storesund J.E."/>
            <person name="Kallscheuer N."/>
            <person name="Luecker S."/>
            <person name="Lage O.M."/>
            <person name="Pohl T."/>
            <person name="Merkel B.J."/>
            <person name="Hornburger P."/>
            <person name="Mueller R.-W."/>
            <person name="Bruemmer F."/>
            <person name="Labrenz M."/>
            <person name="Spormann A.M."/>
            <person name="Op den Camp H."/>
            <person name="Overmann J."/>
            <person name="Amann R."/>
            <person name="Jetten M.S.M."/>
            <person name="Mascher T."/>
            <person name="Medema M.H."/>
            <person name="Devos D.P."/>
            <person name="Kaster A.-K."/>
            <person name="Ovreas L."/>
            <person name="Rohde M."/>
            <person name="Galperin M.Y."/>
            <person name="Jogler C."/>
        </authorList>
    </citation>
    <scope>NUCLEOTIDE SEQUENCE [LARGE SCALE GENOMIC DNA]</scope>
    <source>
        <strain evidence="3 4">I41</strain>
    </source>
</reference>
<keyword evidence="4" id="KW-1185">Reference proteome</keyword>
<feature type="transmembrane region" description="Helical" evidence="1">
    <location>
        <begin position="232"/>
        <end position="255"/>
    </location>
</feature>
<feature type="transmembrane region" description="Helical" evidence="1">
    <location>
        <begin position="125"/>
        <end position="143"/>
    </location>
</feature>
<dbReference type="InterPro" id="IPR010627">
    <property type="entry name" value="Prepilin_pept_A24_N"/>
</dbReference>
<feature type="transmembrane region" description="Helical" evidence="1">
    <location>
        <begin position="267"/>
        <end position="287"/>
    </location>
</feature>
<feature type="transmembrane region" description="Helical" evidence="1">
    <location>
        <begin position="155"/>
        <end position="173"/>
    </location>
</feature>
<dbReference type="PANTHER" id="PTHR30487:SF0">
    <property type="entry name" value="PREPILIN LEADER PEPTIDASE_N-METHYLTRANSFERASE-RELATED"/>
    <property type="match status" value="1"/>
</dbReference>
<accession>A0A517TWK8</accession>
<keyword evidence="1" id="KW-0472">Membrane</keyword>
<dbReference type="Pfam" id="PF06750">
    <property type="entry name" value="A24_N_bact"/>
    <property type="match status" value="1"/>
</dbReference>
<feature type="transmembrane region" description="Helical" evidence="1">
    <location>
        <begin position="6"/>
        <end position="28"/>
    </location>
</feature>
<dbReference type="InterPro" id="IPR050882">
    <property type="entry name" value="Prepilin_peptidase/N-MTase"/>
</dbReference>
<dbReference type="GO" id="GO:0005886">
    <property type="term" value="C:plasma membrane"/>
    <property type="evidence" value="ECO:0007669"/>
    <property type="project" value="TreeGrafter"/>
</dbReference>
<dbReference type="RefSeq" id="WP_210421140.1">
    <property type="nucleotide sequence ID" value="NZ_CP036339.1"/>
</dbReference>
<keyword evidence="1" id="KW-1133">Transmembrane helix</keyword>
<keyword evidence="1" id="KW-0812">Transmembrane</keyword>
<sequence length="293" mass="32038">MLDFVTALWLGFIGACIGSFLNVVAYRIPLGLSVVWKPSHCPKCGHNIRPRDNMPVLGWLLLRGRCRDCGAPISPRYAIVEAAMGTAFFVLAYVELFSGAANLPAALADPAGALDSVVFPNWELIILYAYHATLLSLLMAAGLIDQDSQRVPRNFLFLAGAVVCGALASESWFLYPERTRNILINQWKAPCDAAFGASWGALAWLLPLAALRRRSSDSMKRFLRNAAIASAIAGGFLGLRPIVRIFALWLVGILANRGLKAVSKSRLSPLLILWGVTLLHLACWRPLARLLSW</sequence>
<evidence type="ECO:0000313" key="3">
    <source>
        <dbReference type="EMBL" id="QDT72756.1"/>
    </source>
</evidence>
<dbReference type="Proteomes" id="UP000317909">
    <property type="component" value="Chromosome"/>
</dbReference>
<proteinExistence type="predicted"/>
<dbReference type="AlphaFoldDB" id="A0A517TWK8"/>
<feature type="transmembrane region" description="Helical" evidence="1">
    <location>
        <begin position="193"/>
        <end position="211"/>
    </location>
</feature>
<evidence type="ECO:0000256" key="1">
    <source>
        <dbReference type="SAM" id="Phobius"/>
    </source>
</evidence>
<protein>
    <submittedName>
        <fullName evidence="3">Leader peptidase PppA</fullName>
    </submittedName>
</protein>
<evidence type="ECO:0000313" key="4">
    <source>
        <dbReference type="Proteomes" id="UP000317909"/>
    </source>
</evidence>
<organism evidence="3 4">
    <name type="scientific">Lacipirellula limnantheis</name>
    <dbReference type="NCBI Taxonomy" id="2528024"/>
    <lineage>
        <taxon>Bacteria</taxon>
        <taxon>Pseudomonadati</taxon>
        <taxon>Planctomycetota</taxon>
        <taxon>Planctomycetia</taxon>
        <taxon>Pirellulales</taxon>
        <taxon>Lacipirellulaceae</taxon>
        <taxon>Lacipirellula</taxon>
    </lineage>
</organism>
<dbReference type="GO" id="GO:0006465">
    <property type="term" value="P:signal peptide processing"/>
    <property type="evidence" value="ECO:0007669"/>
    <property type="project" value="TreeGrafter"/>
</dbReference>
<evidence type="ECO:0000259" key="2">
    <source>
        <dbReference type="Pfam" id="PF06750"/>
    </source>
</evidence>
<feature type="domain" description="Prepilin peptidase A24 N-terminal" evidence="2">
    <location>
        <begin position="13"/>
        <end position="93"/>
    </location>
</feature>
<name>A0A517TWK8_9BACT</name>
<dbReference type="GO" id="GO:0004190">
    <property type="term" value="F:aspartic-type endopeptidase activity"/>
    <property type="evidence" value="ECO:0007669"/>
    <property type="project" value="TreeGrafter"/>
</dbReference>
<dbReference type="EMBL" id="CP036339">
    <property type="protein sequence ID" value="QDT72756.1"/>
    <property type="molecule type" value="Genomic_DNA"/>
</dbReference>